<feature type="compositionally biased region" description="Polar residues" evidence="1">
    <location>
        <begin position="220"/>
        <end position="239"/>
    </location>
</feature>
<evidence type="ECO:0000256" key="1">
    <source>
        <dbReference type="SAM" id="MobiDB-lite"/>
    </source>
</evidence>
<comment type="caution">
    <text evidence="3">The sequence shown here is derived from an EMBL/GenBank/DDBJ whole genome shotgun (WGS) entry which is preliminary data.</text>
</comment>
<evidence type="ECO:0000313" key="4">
    <source>
        <dbReference type="Proteomes" id="UP001175000"/>
    </source>
</evidence>
<dbReference type="Proteomes" id="UP001175000">
    <property type="component" value="Unassembled WGS sequence"/>
</dbReference>
<dbReference type="EMBL" id="JAULSU010000005">
    <property type="protein sequence ID" value="KAK0617568.1"/>
    <property type="molecule type" value="Genomic_DNA"/>
</dbReference>
<reference evidence="3" key="1">
    <citation type="submission" date="2023-06" db="EMBL/GenBank/DDBJ databases">
        <title>Genome-scale phylogeny and comparative genomics of the fungal order Sordariales.</title>
        <authorList>
            <consortium name="Lawrence Berkeley National Laboratory"/>
            <person name="Hensen N."/>
            <person name="Bonometti L."/>
            <person name="Westerberg I."/>
            <person name="Brannstrom I.O."/>
            <person name="Guillou S."/>
            <person name="Cros-Aarteil S."/>
            <person name="Calhoun S."/>
            <person name="Haridas S."/>
            <person name="Kuo A."/>
            <person name="Mondo S."/>
            <person name="Pangilinan J."/>
            <person name="Riley R."/>
            <person name="Labutti K."/>
            <person name="Andreopoulos B."/>
            <person name="Lipzen A."/>
            <person name="Chen C."/>
            <person name="Yanf M."/>
            <person name="Daum C."/>
            <person name="Ng V."/>
            <person name="Clum A."/>
            <person name="Steindorff A."/>
            <person name="Ohm R."/>
            <person name="Martin F."/>
            <person name="Silar P."/>
            <person name="Natvig D."/>
            <person name="Lalanne C."/>
            <person name="Gautier V."/>
            <person name="Ament-Velasquez S.L."/>
            <person name="Kruys A."/>
            <person name="Hutchinson M.I."/>
            <person name="Powell A.J."/>
            <person name="Barry K."/>
            <person name="Miller A.N."/>
            <person name="Grigoriev I.V."/>
            <person name="Debuchy R."/>
            <person name="Gladieux P."/>
            <person name="Thoren M.H."/>
            <person name="Johannesson H."/>
        </authorList>
    </citation>
    <scope>NUCLEOTIDE SEQUENCE</scope>
    <source>
        <strain evidence="3">CBS 606.72</strain>
    </source>
</reference>
<dbReference type="InterPro" id="IPR031348">
    <property type="entry name" value="PigL_N"/>
</dbReference>
<organism evidence="3 4">
    <name type="scientific">Immersiella caudata</name>
    <dbReference type="NCBI Taxonomy" id="314043"/>
    <lineage>
        <taxon>Eukaryota</taxon>
        <taxon>Fungi</taxon>
        <taxon>Dikarya</taxon>
        <taxon>Ascomycota</taxon>
        <taxon>Pezizomycotina</taxon>
        <taxon>Sordariomycetes</taxon>
        <taxon>Sordariomycetidae</taxon>
        <taxon>Sordariales</taxon>
        <taxon>Lasiosphaeriaceae</taxon>
        <taxon>Immersiella</taxon>
    </lineage>
</organism>
<evidence type="ECO:0000259" key="2">
    <source>
        <dbReference type="Pfam" id="PF17111"/>
    </source>
</evidence>
<keyword evidence="4" id="KW-1185">Reference proteome</keyword>
<feature type="domain" description="Azaphilone pigments biosynthesis cluster protein L N-terminal" evidence="2">
    <location>
        <begin position="2"/>
        <end position="186"/>
    </location>
</feature>
<proteinExistence type="predicted"/>
<dbReference type="Pfam" id="PF17111">
    <property type="entry name" value="PigL_N"/>
    <property type="match status" value="1"/>
</dbReference>
<feature type="compositionally biased region" description="Low complexity" evidence="1">
    <location>
        <begin position="245"/>
        <end position="254"/>
    </location>
</feature>
<evidence type="ECO:0000313" key="3">
    <source>
        <dbReference type="EMBL" id="KAK0617568.1"/>
    </source>
</evidence>
<name>A0AA39WLE5_9PEZI</name>
<feature type="region of interest" description="Disordered" evidence="1">
    <location>
        <begin position="207"/>
        <end position="257"/>
    </location>
</feature>
<gene>
    <name evidence="3" type="ORF">B0T14DRAFT_525477</name>
</gene>
<accession>A0AA39WLE5</accession>
<protein>
    <recommendedName>
        <fullName evidence="2">Azaphilone pigments biosynthesis cluster protein L N-terminal domain-containing protein</fullName>
    </recommendedName>
</protein>
<sequence>MAEPLSLAASCLAVITAVGQTTKLIRDFVHKYRNARVDVIRLTWEMSSLSIVLQSLHDMVSDEARISAAVPARLRSEVNAVVHDSGKVLEEIDAILKQHIMGPWTRVSWALTGKRKICDRILVLEGNRKSLDLSLTTIDFTLSNSIKEDTTIIRNDAALTMEKLEEIAQHLMITQPPQNDTHSDEAETVAGKLYHMRRFFESLSTYSESAHGAAGETPGQPIQETADQDGETSPRSALMNSLRHPSSTPAAPATDPQRNDTMAKFLFAILQQQSLKNIDWQKVSQDPLLGPTQRPYNGHAARMRYFRFKAKMYV</sequence>
<dbReference type="AlphaFoldDB" id="A0AA39WLE5"/>